<dbReference type="GO" id="GO:0005634">
    <property type="term" value="C:nucleus"/>
    <property type="evidence" value="ECO:0007669"/>
    <property type="project" value="UniProtKB-SubCell"/>
</dbReference>
<evidence type="ECO:0000256" key="4">
    <source>
        <dbReference type="ARBA" id="ARBA00005881"/>
    </source>
</evidence>
<evidence type="ECO:0000256" key="8">
    <source>
        <dbReference type="ARBA" id="ARBA00022694"/>
    </source>
</evidence>
<dbReference type="FunFam" id="2.130.10.10:FF:000400">
    <property type="entry name" value="Elongator acetyltransferase complex subunit 2"/>
    <property type="match status" value="1"/>
</dbReference>
<dbReference type="PANTHER" id="PTHR44111">
    <property type="entry name" value="ELONGATOR COMPLEX PROTEIN 2"/>
    <property type="match status" value="1"/>
</dbReference>
<dbReference type="PANTHER" id="PTHR44111:SF1">
    <property type="entry name" value="ELONGATOR COMPLEX PROTEIN 2"/>
    <property type="match status" value="1"/>
</dbReference>
<organism evidence="12 13">
    <name type="scientific">Holothuria leucospilota</name>
    <name type="common">Black long sea cucumber</name>
    <name type="synonym">Mertensiothuria leucospilota</name>
    <dbReference type="NCBI Taxonomy" id="206669"/>
    <lineage>
        <taxon>Eukaryota</taxon>
        <taxon>Metazoa</taxon>
        <taxon>Echinodermata</taxon>
        <taxon>Eleutherozoa</taxon>
        <taxon>Echinozoa</taxon>
        <taxon>Holothuroidea</taxon>
        <taxon>Aspidochirotacea</taxon>
        <taxon>Aspidochirotida</taxon>
        <taxon>Holothuriidae</taxon>
        <taxon>Holothuria</taxon>
    </lineage>
</organism>
<gene>
    <name evidence="12" type="ORF">HOLleu_35495</name>
</gene>
<proteinExistence type="inferred from homology"/>
<dbReference type="Proteomes" id="UP001152320">
    <property type="component" value="Chromosome 18"/>
</dbReference>
<evidence type="ECO:0000256" key="1">
    <source>
        <dbReference type="ARBA" id="ARBA00004123"/>
    </source>
</evidence>
<dbReference type="GO" id="GO:0005737">
    <property type="term" value="C:cytoplasm"/>
    <property type="evidence" value="ECO:0007669"/>
    <property type="project" value="UniProtKB-SubCell"/>
</dbReference>
<dbReference type="SMART" id="SM00320">
    <property type="entry name" value="WD40"/>
    <property type="match status" value="11"/>
</dbReference>
<accession>A0A9Q0YRG9</accession>
<keyword evidence="6" id="KW-0963">Cytoplasm</keyword>
<dbReference type="InterPro" id="IPR015943">
    <property type="entry name" value="WD40/YVTN_repeat-like_dom_sf"/>
</dbReference>
<dbReference type="SUPFAM" id="SSF50998">
    <property type="entry name" value="Quinoprotein alcohol dehydrogenase-like"/>
    <property type="match status" value="1"/>
</dbReference>
<comment type="caution">
    <text evidence="12">The sequence shown here is derived from an EMBL/GenBank/DDBJ whole genome shotgun (WGS) entry which is preliminary data.</text>
</comment>
<feature type="repeat" description="WD" evidence="11">
    <location>
        <begin position="674"/>
        <end position="705"/>
    </location>
</feature>
<dbReference type="SUPFAM" id="SSF50978">
    <property type="entry name" value="WD40 repeat-like"/>
    <property type="match status" value="1"/>
</dbReference>
<keyword evidence="10" id="KW-0539">Nucleus</keyword>
<comment type="subcellular location">
    <subcellularLocation>
        <location evidence="2">Cytoplasm</location>
    </subcellularLocation>
    <subcellularLocation>
        <location evidence="1">Nucleus</location>
    </subcellularLocation>
</comment>
<evidence type="ECO:0000256" key="2">
    <source>
        <dbReference type="ARBA" id="ARBA00004496"/>
    </source>
</evidence>
<dbReference type="InterPro" id="IPR037289">
    <property type="entry name" value="Elp2"/>
</dbReference>
<keyword evidence="13" id="KW-1185">Reference proteome</keyword>
<keyword evidence="7 11" id="KW-0853">WD repeat</keyword>
<dbReference type="Pfam" id="PF00400">
    <property type="entry name" value="WD40"/>
    <property type="match status" value="7"/>
</dbReference>
<dbReference type="CDD" id="cd00200">
    <property type="entry name" value="WD40"/>
    <property type="match status" value="1"/>
</dbReference>
<evidence type="ECO:0000313" key="13">
    <source>
        <dbReference type="Proteomes" id="UP001152320"/>
    </source>
</evidence>
<feature type="repeat" description="WD" evidence="11">
    <location>
        <begin position="212"/>
        <end position="256"/>
    </location>
</feature>
<dbReference type="PROSITE" id="PS50294">
    <property type="entry name" value="WD_REPEATS_REGION"/>
    <property type="match status" value="1"/>
</dbReference>
<dbReference type="AlphaFoldDB" id="A0A9Q0YRG9"/>
<reference evidence="12" key="1">
    <citation type="submission" date="2021-10" db="EMBL/GenBank/DDBJ databases">
        <title>Tropical sea cucumber genome reveals ecological adaptation and Cuvierian tubules defense mechanism.</title>
        <authorList>
            <person name="Chen T."/>
        </authorList>
    </citation>
    <scope>NUCLEOTIDE SEQUENCE</scope>
    <source>
        <strain evidence="12">Nanhai2018</strain>
        <tissue evidence="12">Muscle</tissue>
    </source>
</reference>
<dbReference type="InterPro" id="IPR001680">
    <property type="entry name" value="WD40_rpt"/>
</dbReference>
<evidence type="ECO:0000256" key="10">
    <source>
        <dbReference type="ARBA" id="ARBA00023242"/>
    </source>
</evidence>
<evidence type="ECO:0000256" key="5">
    <source>
        <dbReference type="ARBA" id="ARBA00020267"/>
    </source>
</evidence>
<feature type="repeat" description="WD" evidence="11">
    <location>
        <begin position="396"/>
        <end position="427"/>
    </location>
</feature>
<sequence length="820" mass="91221">MATSSVSFISAGCNRLPNCVHWGSNSIVAFGSENCVVQYSPMRNSAAGAIVNLLKGHKGRVHCVKWLECPSQTLKGDSEEEIASGAADNCVIVWRGRDGKFEPHTWLKGHSGPVTALDAIYIPSLDEGLPAKPHTLIVSASVDSTVKLWERQGGHDDFELIQTISFGSGFALDVALGLISDSIVPLIALGGDDSKVHLYVQNGKEFVRVQSLRGHEDWVRGLEFAIDDSGDLLLASCSQDCFIRLWRITKERAEESDNIKLKGNTFTIKRKDLEEETVVVTLETLLAGHEQWIYGVHWQSPIYSEKGERHQPMCLLSASMDKTMIIWALDPESGVWVDQVRVGEVGGNTLGLYGCQFSPDGNTILSHGYQGAFHVWTRDSAEALEGGDTWTPTVTVSGHFQSVQDIAWEPEGSFLLSVSTDQTTRLFAPWRQDGKEETWHEIARPQVHGYDMQCLAMIGRFKFVSGADEKVLRVFEAPVNFLDNFQRITKEKIDENTLEQTRQLIPEGASVPALGLSNKAIFAGESGIAPSDREIIHPSDQYTDIFFEPVSLTAPPTEEHLLQNTLWPETQKLYGHGYEIFSVASHPAGTLVASSCKASKPEHATIILWDIKTWRQVAELHSHTLTITQLAFSRSGKYLLSVSRDRTWSLFEEVEKKGANDPPYKRIAHTDKKTSIHSRIIWSCSWSHDDKYFATASRDKKIIVWGCHGDYKPSSSLDIGVPVTAVDFAPVASSNGSYIIAVGLESGLIFIYEWNAETPENWQKQSQNLLGHTMTVKRLRWRPILRQNQTVKKPSENILELASCSADCSLFIQKVILNQT</sequence>
<evidence type="ECO:0000256" key="7">
    <source>
        <dbReference type="ARBA" id="ARBA00022574"/>
    </source>
</evidence>
<protein>
    <recommendedName>
        <fullName evidence="5">Elongator complex protein 2</fullName>
    </recommendedName>
</protein>
<keyword evidence="8" id="KW-0819">tRNA processing</keyword>
<evidence type="ECO:0000256" key="6">
    <source>
        <dbReference type="ARBA" id="ARBA00022490"/>
    </source>
</evidence>
<dbReference type="OrthoDB" id="27911at2759"/>
<dbReference type="InterPro" id="IPR036322">
    <property type="entry name" value="WD40_repeat_dom_sf"/>
</dbReference>
<evidence type="ECO:0000256" key="9">
    <source>
        <dbReference type="ARBA" id="ARBA00022737"/>
    </source>
</evidence>
<dbReference type="PROSITE" id="PS50082">
    <property type="entry name" value="WD_REPEATS_2"/>
    <property type="match status" value="3"/>
</dbReference>
<keyword evidence="9" id="KW-0677">Repeat</keyword>
<name>A0A9Q0YRG9_HOLLE</name>
<dbReference type="EMBL" id="JAIZAY010000018">
    <property type="protein sequence ID" value="KAJ8025319.1"/>
    <property type="molecule type" value="Genomic_DNA"/>
</dbReference>
<comment type="pathway">
    <text evidence="3">tRNA modification; 5-methoxycarbonylmethyl-2-thiouridine-tRNA biosynthesis.</text>
</comment>
<dbReference type="GO" id="GO:0033588">
    <property type="term" value="C:elongator holoenzyme complex"/>
    <property type="evidence" value="ECO:0007669"/>
    <property type="project" value="InterPro"/>
</dbReference>
<dbReference type="GO" id="GO:0002098">
    <property type="term" value="P:tRNA wobble uridine modification"/>
    <property type="evidence" value="ECO:0007669"/>
    <property type="project" value="InterPro"/>
</dbReference>
<dbReference type="Gene3D" id="2.130.10.10">
    <property type="entry name" value="YVTN repeat-like/Quinoprotein amine dehydrogenase"/>
    <property type="match status" value="5"/>
</dbReference>
<evidence type="ECO:0000256" key="3">
    <source>
        <dbReference type="ARBA" id="ARBA00005043"/>
    </source>
</evidence>
<evidence type="ECO:0000313" key="12">
    <source>
        <dbReference type="EMBL" id="KAJ8025319.1"/>
    </source>
</evidence>
<evidence type="ECO:0000256" key="11">
    <source>
        <dbReference type="PROSITE-ProRule" id="PRU00221"/>
    </source>
</evidence>
<comment type="similarity">
    <text evidence="4">Belongs to the WD repeat ELP2 family.</text>
</comment>
<dbReference type="InterPro" id="IPR011047">
    <property type="entry name" value="Quinoprotein_ADH-like_sf"/>
</dbReference>